<proteinExistence type="inferred from homology"/>
<gene>
    <name evidence="9" type="primary">ggt</name>
    <name evidence="9" type="ORF">GCM10025791_20760</name>
</gene>
<dbReference type="EC" id="2.3.2.2" evidence="8"/>
<evidence type="ECO:0000256" key="1">
    <source>
        <dbReference type="ARBA" id="ARBA00001049"/>
    </source>
</evidence>
<comment type="PTM">
    <text evidence="8">Cleaved by autocatalysis into a large and a small subunit.</text>
</comment>
<dbReference type="GO" id="GO:0006750">
    <property type="term" value="P:glutathione biosynthetic process"/>
    <property type="evidence" value="ECO:0007669"/>
    <property type="project" value="UniProtKB-KW"/>
</dbReference>
<dbReference type="PANTHER" id="PTHR43199">
    <property type="entry name" value="GLUTATHIONE HYDROLASE"/>
    <property type="match status" value="1"/>
</dbReference>
<feature type="binding site" evidence="7">
    <location>
        <position position="113"/>
    </location>
    <ligand>
        <name>L-glutamate</name>
        <dbReference type="ChEBI" id="CHEBI:29985"/>
    </ligand>
</feature>
<comment type="subunit">
    <text evidence="8">This enzyme consists of two polypeptide chains, which are synthesized in precursor form from a single polypeptide.</text>
</comment>
<feature type="binding site" evidence="7">
    <location>
        <position position="428"/>
    </location>
    <ligand>
        <name>L-glutamate</name>
        <dbReference type="ChEBI" id="CHEBI:29985"/>
    </ligand>
</feature>
<dbReference type="AlphaFoldDB" id="A0AAV3U2J4"/>
<keyword evidence="8" id="KW-0808">Transferase</keyword>
<evidence type="ECO:0000256" key="2">
    <source>
        <dbReference type="ARBA" id="ARBA00001089"/>
    </source>
</evidence>
<feature type="binding site" evidence="7">
    <location>
        <begin position="404"/>
        <end position="406"/>
    </location>
    <ligand>
        <name>L-glutamate</name>
        <dbReference type="ChEBI" id="CHEBI:29985"/>
    </ligand>
</feature>
<dbReference type="InterPro" id="IPR043138">
    <property type="entry name" value="GGT_lsub"/>
</dbReference>
<dbReference type="EC" id="3.4.19.13" evidence="8"/>
<dbReference type="Pfam" id="PF01019">
    <property type="entry name" value="G_glu_transpept"/>
    <property type="match status" value="1"/>
</dbReference>
<evidence type="ECO:0000256" key="3">
    <source>
        <dbReference type="ARBA" id="ARBA00009381"/>
    </source>
</evidence>
<keyword evidence="8" id="KW-0378">Hydrolase</keyword>
<dbReference type="PROSITE" id="PS51257">
    <property type="entry name" value="PROKAR_LIPOPROTEIN"/>
    <property type="match status" value="1"/>
</dbReference>
<comment type="pathway">
    <text evidence="8">Sulfur metabolism; glutathione metabolism.</text>
</comment>
<organism evidence="9 10">
    <name type="scientific">Halioxenophilus aromaticivorans</name>
    <dbReference type="NCBI Taxonomy" id="1306992"/>
    <lineage>
        <taxon>Bacteria</taxon>
        <taxon>Pseudomonadati</taxon>
        <taxon>Pseudomonadota</taxon>
        <taxon>Gammaproteobacteria</taxon>
        <taxon>Alteromonadales</taxon>
        <taxon>Alteromonadaceae</taxon>
        <taxon>Halioxenophilus</taxon>
    </lineage>
</organism>
<evidence type="ECO:0000313" key="9">
    <source>
        <dbReference type="EMBL" id="GAA4942207.1"/>
    </source>
</evidence>
<evidence type="ECO:0000313" key="10">
    <source>
        <dbReference type="Proteomes" id="UP001409585"/>
    </source>
</evidence>
<evidence type="ECO:0000256" key="7">
    <source>
        <dbReference type="PIRSR" id="PIRSR600101-2"/>
    </source>
</evidence>
<reference evidence="10" key="1">
    <citation type="journal article" date="2019" name="Int. J. Syst. Evol. Microbiol.">
        <title>The Global Catalogue of Microorganisms (GCM) 10K type strain sequencing project: providing services to taxonomists for standard genome sequencing and annotation.</title>
        <authorList>
            <consortium name="The Broad Institute Genomics Platform"/>
            <consortium name="The Broad Institute Genome Sequencing Center for Infectious Disease"/>
            <person name="Wu L."/>
            <person name="Ma J."/>
        </authorList>
    </citation>
    <scope>NUCLEOTIDE SEQUENCE [LARGE SCALE GENOMIC DNA]</scope>
    <source>
        <strain evidence="10">JCM 19134</strain>
    </source>
</reference>
<evidence type="ECO:0000256" key="5">
    <source>
        <dbReference type="ARBA" id="ARBA00047417"/>
    </source>
</evidence>
<keyword evidence="10" id="KW-1185">Reference proteome</keyword>
<keyword evidence="4 8" id="KW-0012">Acyltransferase</keyword>
<dbReference type="Proteomes" id="UP001409585">
    <property type="component" value="Unassembled WGS sequence"/>
</dbReference>
<comment type="catalytic activity">
    <reaction evidence="5 8">
        <text>an N-terminal (5-L-glutamyl)-[peptide] + an alpha-amino acid = 5-L-glutamyl amino acid + an N-terminal L-alpha-aminoacyl-[peptide]</text>
        <dbReference type="Rhea" id="RHEA:23904"/>
        <dbReference type="Rhea" id="RHEA-COMP:9780"/>
        <dbReference type="Rhea" id="RHEA-COMP:9795"/>
        <dbReference type="ChEBI" id="CHEBI:77644"/>
        <dbReference type="ChEBI" id="CHEBI:78597"/>
        <dbReference type="ChEBI" id="CHEBI:78599"/>
        <dbReference type="ChEBI" id="CHEBI:78608"/>
        <dbReference type="EC" id="2.3.2.2"/>
    </reaction>
</comment>
<dbReference type="Gene3D" id="3.60.20.40">
    <property type="match status" value="1"/>
</dbReference>
<dbReference type="EMBL" id="BAABLX010000016">
    <property type="protein sequence ID" value="GAA4942207.1"/>
    <property type="molecule type" value="Genomic_DNA"/>
</dbReference>
<dbReference type="NCBIfam" id="TIGR00066">
    <property type="entry name" value="g_glut_trans"/>
    <property type="match status" value="1"/>
</dbReference>
<dbReference type="SUPFAM" id="SSF56235">
    <property type="entry name" value="N-terminal nucleophile aminohydrolases (Ntn hydrolases)"/>
    <property type="match status" value="1"/>
</dbReference>
<dbReference type="PROSITE" id="PS00462">
    <property type="entry name" value="G_GLU_TRANSPEPTIDASE"/>
    <property type="match status" value="1"/>
</dbReference>
<dbReference type="InterPro" id="IPR055262">
    <property type="entry name" value="GGT_CS"/>
</dbReference>
<dbReference type="PRINTS" id="PR01210">
    <property type="entry name" value="GGTRANSPTASE"/>
</dbReference>
<evidence type="ECO:0000256" key="8">
    <source>
        <dbReference type="RuleBase" id="RU368036"/>
    </source>
</evidence>
<feature type="binding site" evidence="7">
    <location>
        <position position="479"/>
    </location>
    <ligand>
        <name>L-glutamate</name>
        <dbReference type="ChEBI" id="CHEBI:29985"/>
    </ligand>
</feature>
<evidence type="ECO:0000256" key="6">
    <source>
        <dbReference type="PIRSR" id="PIRSR600101-1"/>
    </source>
</evidence>
<keyword evidence="8" id="KW-0317">Glutathione biosynthesis</keyword>
<dbReference type="PANTHER" id="PTHR43199:SF6">
    <property type="entry name" value="GLUTATHIONE HYDROLASE PROENZYME"/>
    <property type="match status" value="1"/>
</dbReference>
<evidence type="ECO:0000256" key="4">
    <source>
        <dbReference type="ARBA" id="ARBA00023315"/>
    </source>
</evidence>
<sequence>MLARPFRSISLVVGCSFFVASCGTQLQQTETSHSFSNAQPTGLVAEHAAVVSARQEVSDIGLAVLQNGGNAFDAMVAVEMALAVAYPFAGSPGGGGFVVYRQANGDVGALDFREKAPAAAHRDMYLDENGDVINGMSRDGATAVGVPGTIAGIFAINEKLGTKPMAELLQPVIELAEQGVVVTPYQAGRLADSREKITSISGPSSKFSQAYSAGDVIKRPHLAQTLRKLASGGRDEFYKGETAKKIARFIQVNGGYITEQDLANYQVAWREPVQFSYKGLDIISMSPPSSGGITLQQIMAMIEPFNVGQYDHNSLPVVQVLTEAERRAYADRNHFLGDPDFVEIPYTQLTGSNYLSQRMASFSFDTATKSSDVAHGAIEVVESNETTHYSIVDQYGNAVAATITINGAYGSKLYSDELGFFFNNEMDDFSAKPGVPNMFGLTGSEANSIAAGKRMLSSMTPTIALKDGELFMVLGAPGGSTIITSVLQTLINVYEFGYSMQAAVNAPRFHHQWLPDAILFETEGFDPALMPQLEAKGYNVMQGRSPVIGKVDAILRLDDGRLETGADKRGDDAAAVY</sequence>
<feature type="active site" description="Nucleophile" evidence="6">
    <location>
        <position position="386"/>
    </location>
</feature>
<dbReference type="GO" id="GO:0006751">
    <property type="term" value="P:glutathione catabolic process"/>
    <property type="evidence" value="ECO:0007669"/>
    <property type="project" value="UniProtKB-UniRule"/>
</dbReference>
<dbReference type="RefSeq" id="WP_345421253.1">
    <property type="nucleotide sequence ID" value="NZ_AP031496.1"/>
</dbReference>
<name>A0AAV3U2J4_9ALTE</name>
<dbReference type="GO" id="GO:0103068">
    <property type="term" value="F:leukotriene C4 gamma-glutamyl transferase activity"/>
    <property type="evidence" value="ECO:0007669"/>
    <property type="project" value="UniProtKB-EC"/>
</dbReference>
<comment type="caution">
    <text evidence="9">The sequence shown here is derived from an EMBL/GenBank/DDBJ whole genome shotgun (WGS) entry which is preliminary data.</text>
</comment>
<feature type="binding site" evidence="7">
    <location>
        <begin position="457"/>
        <end position="458"/>
    </location>
    <ligand>
        <name>L-glutamate</name>
        <dbReference type="ChEBI" id="CHEBI:29985"/>
    </ligand>
</feature>
<comment type="similarity">
    <text evidence="3 8">Belongs to the gamma-glutamyltransferase family.</text>
</comment>
<comment type="catalytic activity">
    <reaction evidence="2 8">
        <text>glutathione + H2O = L-cysteinylglycine + L-glutamate</text>
        <dbReference type="Rhea" id="RHEA:28807"/>
        <dbReference type="ChEBI" id="CHEBI:15377"/>
        <dbReference type="ChEBI" id="CHEBI:29985"/>
        <dbReference type="ChEBI" id="CHEBI:57925"/>
        <dbReference type="ChEBI" id="CHEBI:61694"/>
        <dbReference type="EC" id="3.4.19.13"/>
    </reaction>
</comment>
<comment type="catalytic activity">
    <reaction evidence="1 8">
        <text>an S-substituted glutathione + H2O = an S-substituted L-cysteinylglycine + L-glutamate</text>
        <dbReference type="Rhea" id="RHEA:59468"/>
        <dbReference type="ChEBI" id="CHEBI:15377"/>
        <dbReference type="ChEBI" id="CHEBI:29985"/>
        <dbReference type="ChEBI" id="CHEBI:90779"/>
        <dbReference type="ChEBI" id="CHEBI:143103"/>
        <dbReference type="EC" id="3.4.19.13"/>
    </reaction>
</comment>
<dbReference type="GO" id="GO:0036374">
    <property type="term" value="F:glutathione hydrolase activity"/>
    <property type="evidence" value="ECO:0007669"/>
    <property type="project" value="UniProtKB-UniRule"/>
</dbReference>
<dbReference type="InterPro" id="IPR029055">
    <property type="entry name" value="Ntn_hydrolases_N"/>
</dbReference>
<dbReference type="InterPro" id="IPR043137">
    <property type="entry name" value="GGT_ssub_C"/>
</dbReference>
<dbReference type="InterPro" id="IPR000101">
    <property type="entry name" value="GGT_peptidase"/>
</dbReference>
<keyword evidence="8" id="KW-0865">Zymogen</keyword>
<accession>A0AAV3U2J4</accession>
<dbReference type="InterPro" id="IPR051792">
    <property type="entry name" value="GGT_bact"/>
</dbReference>
<protein>
    <recommendedName>
        <fullName evidence="8">Glutathione hydrolase proenzyme</fullName>
        <ecNumber evidence="8">2.3.2.2</ecNumber>
        <ecNumber evidence="8">3.4.19.13</ecNumber>
    </recommendedName>
    <component>
        <recommendedName>
            <fullName evidence="8">Glutathione hydrolase large chain</fullName>
        </recommendedName>
    </component>
    <component>
        <recommendedName>
            <fullName evidence="8">Glutathione hydrolase small chain</fullName>
        </recommendedName>
    </component>
</protein>
<dbReference type="Gene3D" id="1.10.246.130">
    <property type="match status" value="1"/>
</dbReference>